<dbReference type="PANTHER" id="PTHR30535:SF34">
    <property type="entry name" value="MOLYBDATE-BINDING PROTEIN MOLA"/>
    <property type="match status" value="1"/>
</dbReference>
<evidence type="ECO:0000259" key="3">
    <source>
        <dbReference type="PROSITE" id="PS50983"/>
    </source>
</evidence>
<dbReference type="PANTHER" id="PTHR30535">
    <property type="entry name" value="VITAMIN B12-BINDING PROTEIN"/>
    <property type="match status" value="1"/>
</dbReference>
<dbReference type="RefSeq" id="WP_207356581.1">
    <property type="nucleotide sequence ID" value="NZ_CP071503.1"/>
</dbReference>
<feature type="chain" id="PRO_5045580617" evidence="2">
    <location>
        <begin position="23"/>
        <end position="281"/>
    </location>
</feature>
<keyword evidence="1 2" id="KW-0732">Signal</keyword>
<dbReference type="Pfam" id="PF01497">
    <property type="entry name" value="Peripla_BP_2"/>
    <property type="match status" value="1"/>
</dbReference>
<evidence type="ECO:0000256" key="2">
    <source>
        <dbReference type="SAM" id="SignalP"/>
    </source>
</evidence>
<dbReference type="Proteomes" id="UP000662770">
    <property type="component" value="Chromosome"/>
</dbReference>
<evidence type="ECO:0000256" key="1">
    <source>
        <dbReference type="ARBA" id="ARBA00022729"/>
    </source>
</evidence>
<organism evidence="4 5">
    <name type="scientific">Shewanella avicenniae</name>
    <dbReference type="NCBI Taxonomy" id="2814294"/>
    <lineage>
        <taxon>Bacteria</taxon>
        <taxon>Pseudomonadati</taxon>
        <taxon>Pseudomonadota</taxon>
        <taxon>Gammaproteobacteria</taxon>
        <taxon>Alteromonadales</taxon>
        <taxon>Shewanellaceae</taxon>
        <taxon>Shewanella</taxon>
    </lineage>
</organism>
<evidence type="ECO:0000313" key="4">
    <source>
        <dbReference type="EMBL" id="QSX35390.1"/>
    </source>
</evidence>
<keyword evidence="5" id="KW-1185">Reference proteome</keyword>
<dbReference type="SUPFAM" id="SSF53807">
    <property type="entry name" value="Helical backbone' metal receptor"/>
    <property type="match status" value="1"/>
</dbReference>
<reference evidence="4 5" key="1">
    <citation type="submission" date="2021-03" db="EMBL/GenBank/DDBJ databases">
        <title>Novel species identification of genus Shewanella.</title>
        <authorList>
            <person name="Liu G."/>
            <person name="Zhang Q."/>
        </authorList>
    </citation>
    <scope>NUCLEOTIDE SEQUENCE [LARGE SCALE GENOMIC DNA]</scope>
    <source>
        <strain evidence="4 5">FJAT-51800</strain>
    </source>
</reference>
<dbReference type="InterPro" id="IPR054828">
    <property type="entry name" value="Vit_B12_bind_prot"/>
</dbReference>
<name>A0ABX7QXL3_9GAMM</name>
<accession>A0ABX7QXL3</accession>
<dbReference type="InterPro" id="IPR050902">
    <property type="entry name" value="ABC_Transporter_SBP"/>
</dbReference>
<feature type="domain" description="Fe/B12 periplasmic-binding" evidence="3">
    <location>
        <begin position="31"/>
        <end position="278"/>
    </location>
</feature>
<feature type="signal peptide" evidence="2">
    <location>
        <begin position="1"/>
        <end position="22"/>
    </location>
</feature>
<dbReference type="PROSITE" id="PS50983">
    <property type="entry name" value="FE_B12_PBP"/>
    <property type="match status" value="1"/>
</dbReference>
<dbReference type="InterPro" id="IPR002491">
    <property type="entry name" value="ABC_transptr_periplasmic_BD"/>
</dbReference>
<gene>
    <name evidence="4" type="ORF">JYB87_03095</name>
</gene>
<evidence type="ECO:0000313" key="5">
    <source>
        <dbReference type="Proteomes" id="UP000662770"/>
    </source>
</evidence>
<dbReference type="Gene3D" id="3.40.50.1980">
    <property type="entry name" value="Nitrogenase molybdenum iron protein domain"/>
    <property type="match status" value="2"/>
</dbReference>
<dbReference type="EMBL" id="CP071503">
    <property type="protein sequence ID" value="QSX35390.1"/>
    <property type="molecule type" value="Genomic_DNA"/>
</dbReference>
<proteinExistence type="predicted"/>
<protein>
    <submittedName>
        <fullName evidence="4">Cobalamin-binding protein</fullName>
    </submittedName>
</protein>
<sequence>MNRLQTLLLACCLCGLSCASWAQTPEPRPLRIVALAPHAVELLYAIGAGDEIVAASDFADYPAAAKAIPRIGGYQGIQLDRLLQLQPDLVVAWQGGNSPEVLARIKSLGFKLYLSHPETLASVADELEALGELTGHTAQAQQQAAQYRQQLAALVQQNAAKPKVKLFYQLWSNPLMTVAQGSWVQQIIDVCHGDNVFYDAASPYPQVSLENLLLLQPQLIISAQEKGNPQSIDWQHWQGIPAVAQQHLVEIDADILQRQSPRAIQGITQMCHALDSVRSAD</sequence>
<dbReference type="CDD" id="cd01144">
    <property type="entry name" value="BtuF"/>
    <property type="match status" value="1"/>
</dbReference>
<dbReference type="NCBIfam" id="NF038402">
    <property type="entry name" value="TroA_like"/>
    <property type="match status" value="1"/>
</dbReference>